<dbReference type="PANTHER" id="PTHR43002">
    <property type="entry name" value="GLYCOGEN DEBRANCHING ENZYME"/>
    <property type="match status" value="1"/>
</dbReference>
<proteinExistence type="inferred from homology"/>
<reference evidence="5 6" key="1">
    <citation type="submission" date="2017-10" db="EMBL/GenBank/DDBJ databases">
        <title>Massilia psychrophilum sp. nov., a novel purple-pigmented bacterium isolated from Tianshan glacier, Xinjiang Municipality, China.</title>
        <authorList>
            <person name="Wang H."/>
        </authorList>
    </citation>
    <scope>NUCLEOTIDE SEQUENCE [LARGE SCALE GENOMIC DNA]</scope>
    <source>
        <strain evidence="5 6">JCM 30813</strain>
    </source>
</reference>
<dbReference type="Gene3D" id="2.60.40.10">
    <property type="entry name" value="Immunoglobulins"/>
    <property type="match status" value="1"/>
</dbReference>
<protein>
    <submittedName>
        <fullName evidence="5">Glycogen debranching enzyme GlgX</fullName>
    </submittedName>
</protein>
<name>A0A2G8T160_9BURK</name>
<evidence type="ECO:0000313" key="6">
    <source>
        <dbReference type="Proteomes" id="UP000228593"/>
    </source>
</evidence>
<dbReference type="SUPFAM" id="SSF51445">
    <property type="entry name" value="(Trans)glycosidases"/>
    <property type="match status" value="1"/>
</dbReference>
<comment type="similarity">
    <text evidence="1">Belongs to the glycosyl hydrolase 13 family.</text>
</comment>
<dbReference type="InterPro" id="IPR006047">
    <property type="entry name" value="GH13_cat_dom"/>
</dbReference>
<dbReference type="CDD" id="cd02856">
    <property type="entry name" value="E_set_GDE_Isoamylase_N"/>
    <property type="match status" value="1"/>
</dbReference>
<dbReference type="SMART" id="SM00642">
    <property type="entry name" value="Aamy"/>
    <property type="match status" value="1"/>
</dbReference>
<dbReference type="Pfam" id="PF00128">
    <property type="entry name" value="Alpha-amylase"/>
    <property type="match status" value="1"/>
</dbReference>
<keyword evidence="2" id="KW-0378">Hydrolase</keyword>
<dbReference type="Proteomes" id="UP000228593">
    <property type="component" value="Unassembled WGS sequence"/>
</dbReference>
<organism evidence="5 6">
    <name type="scientific">Massilia psychrophila</name>
    <dbReference type="NCBI Taxonomy" id="1603353"/>
    <lineage>
        <taxon>Bacteria</taxon>
        <taxon>Pseudomonadati</taxon>
        <taxon>Pseudomonadota</taxon>
        <taxon>Betaproteobacteria</taxon>
        <taxon>Burkholderiales</taxon>
        <taxon>Oxalobacteraceae</taxon>
        <taxon>Telluria group</taxon>
        <taxon>Massilia</taxon>
    </lineage>
</organism>
<dbReference type="Gene3D" id="3.20.20.80">
    <property type="entry name" value="Glycosidases"/>
    <property type="match status" value="1"/>
</dbReference>
<dbReference type="InterPro" id="IPR017853">
    <property type="entry name" value="GH"/>
</dbReference>
<sequence>MTGATTLSAGAAYPLGAHWDGRGINFALVAPHAHSVQLCLFDAGGERELMRLAMPVCQDGVWHGYLDAGAPGLVYGYRVFGPYAPQNGHRFNPNKVLLDPYARQVVGQYRGQPGFLDQQAPLPALPSSAHVDPNPFDNAAMALKAQVVHAPYDWGSDAPPRVARAETIVYEVHVKGFTQLHPGVPEPLRGSYAGLAQPAVLDYLQQLGVTTLNLLPVHQRADEMRLQQIGLSNYWGYSSIGFFAPEMRYWSGQAGSTSISEFRDMVKAVHQRGIEVVLDVVYNHSAETDEFGPTLSFRGIDNALYYHLQPGNPALYENWTGCGNCLNLAEPRVLQLVMDSLRYWVLEMHVDGFRFDLAPELARTAQGFSSTAAFLAAVRQDPVLAQVKLIAEPWDIGPGGYQLGNFPAGWLEWNDRYRDTMRAFWLTQGASLGEFARRFAASSDVFQHRGRQPDASINFMTAHDGFTLRDLVSYNHKHNHANGEDNRDGSQDTLSWNCGVEGATDDAGVLQLRASLQRALLATLLFSQGTPMLLAGDDIGHSQHGNNNAYCQDNPVCWLDWQHADHALAALTGRLIALRRRYRALRQAGWYSGATQHDGHSDIAWLTHDGAALDEAAWNAKHRSCIAIRLGADAGKETCLLLINAEAQAVDFVLPAGTWRMVINTANPALPERDVGAGLRVPARAVVLLVSGAAIVDALKGAAGETLALADDLAEISARAERSQPAVAS</sequence>
<feature type="domain" description="Glycosyl hydrolase family 13 catalytic" evidence="4">
    <location>
        <begin position="171"/>
        <end position="579"/>
    </location>
</feature>
<dbReference type="NCBIfam" id="TIGR02100">
    <property type="entry name" value="glgX_debranch"/>
    <property type="match status" value="1"/>
</dbReference>
<dbReference type="SUPFAM" id="SSF81296">
    <property type="entry name" value="E set domains"/>
    <property type="match status" value="1"/>
</dbReference>
<dbReference type="OrthoDB" id="9800174at2"/>
<dbReference type="InterPro" id="IPR013780">
    <property type="entry name" value="Glyco_hydro_b"/>
</dbReference>
<dbReference type="Pfam" id="PF02922">
    <property type="entry name" value="CBM_48"/>
    <property type="match status" value="1"/>
</dbReference>
<keyword evidence="3" id="KW-0326">Glycosidase</keyword>
<evidence type="ECO:0000313" key="5">
    <source>
        <dbReference type="EMBL" id="PIL39771.1"/>
    </source>
</evidence>
<accession>A0A2G8T160</accession>
<dbReference type="InterPro" id="IPR011837">
    <property type="entry name" value="Glycogen_debranch_GlgX"/>
</dbReference>
<dbReference type="InterPro" id="IPR040784">
    <property type="entry name" value="GlgX_C"/>
</dbReference>
<dbReference type="EMBL" id="PDOB01000014">
    <property type="protein sequence ID" value="PIL39771.1"/>
    <property type="molecule type" value="Genomic_DNA"/>
</dbReference>
<dbReference type="SUPFAM" id="SSF51011">
    <property type="entry name" value="Glycosyl hydrolase domain"/>
    <property type="match status" value="1"/>
</dbReference>
<dbReference type="Pfam" id="PF18390">
    <property type="entry name" value="GlgX_C"/>
    <property type="match status" value="1"/>
</dbReference>
<dbReference type="InterPro" id="IPR044505">
    <property type="entry name" value="GlgX_Isoamylase_N_E_set"/>
</dbReference>
<comment type="caution">
    <text evidence="5">The sequence shown here is derived from an EMBL/GenBank/DDBJ whole genome shotgun (WGS) entry which is preliminary data.</text>
</comment>
<dbReference type="Gene3D" id="2.60.40.1180">
    <property type="entry name" value="Golgi alpha-mannosidase II"/>
    <property type="match status" value="1"/>
</dbReference>
<evidence type="ECO:0000256" key="1">
    <source>
        <dbReference type="ARBA" id="ARBA00008061"/>
    </source>
</evidence>
<dbReference type="AlphaFoldDB" id="A0A2G8T160"/>
<dbReference type="InterPro" id="IPR004193">
    <property type="entry name" value="Glyco_hydro_13_N"/>
</dbReference>
<dbReference type="GO" id="GO:0005980">
    <property type="term" value="P:glycogen catabolic process"/>
    <property type="evidence" value="ECO:0007669"/>
    <property type="project" value="InterPro"/>
</dbReference>
<dbReference type="InterPro" id="IPR013783">
    <property type="entry name" value="Ig-like_fold"/>
</dbReference>
<dbReference type="CDD" id="cd11326">
    <property type="entry name" value="AmyAc_Glg_debranch"/>
    <property type="match status" value="1"/>
</dbReference>
<dbReference type="InterPro" id="IPR014756">
    <property type="entry name" value="Ig_E-set"/>
</dbReference>
<dbReference type="GO" id="GO:0004135">
    <property type="term" value="F:amylo-alpha-1,6-glucosidase activity"/>
    <property type="evidence" value="ECO:0007669"/>
    <property type="project" value="InterPro"/>
</dbReference>
<keyword evidence="6" id="KW-1185">Reference proteome</keyword>
<evidence type="ECO:0000256" key="3">
    <source>
        <dbReference type="ARBA" id="ARBA00023295"/>
    </source>
</evidence>
<gene>
    <name evidence="5" type="primary">glgX</name>
    <name evidence="5" type="ORF">CR103_10845</name>
</gene>
<evidence type="ECO:0000259" key="4">
    <source>
        <dbReference type="SMART" id="SM00642"/>
    </source>
</evidence>
<evidence type="ECO:0000256" key="2">
    <source>
        <dbReference type="ARBA" id="ARBA00022801"/>
    </source>
</evidence>
<dbReference type="RefSeq" id="WP_099916005.1">
    <property type="nucleotide sequence ID" value="NZ_BMHS01000002.1"/>
</dbReference>